<dbReference type="EMBL" id="JAOYOD010000001">
    <property type="protein sequence ID" value="MCV9387579.1"/>
    <property type="molecule type" value="Genomic_DNA"/>
</dbReference>
<dbReference type="Pfam" id="PF03548">
    <property type="entry name" value="LolA"/>
    <property type="match status" value="1"/>
</dbReference>
<dbReference type="InterPro" id="IPR029046">
    <property type="entry name" value="LolA/LolB/LppX"/>
</dbReference>
<feature type="signal peptide" evidence="2">
    <location>
        <begin position="1"/>
        <end position="20"/>
    </location>
</feature>
<dbReference type="SUPFAM" id="SSF89392">
    <property type="entry name" value="Prokaryotic lipoproteins and lipoprotein localization factors"/>
    <property type="match status" value="1"/>
</dbReference>
<dbReference type="InterPro" id="IPR004564">
    <property type="entry name" value="OM_lipoprot_carrier_LolA-like"/>
</dbReference>
<proteinExistence type="predicted"/>
<feature type="chain" id="PRO_5046821473" evidence="2">
    <location>
        <begin position="21"/>
        <end position="212"/>
    </location>
</feature>
<sequence length="212" mass="24176">MKLFTSSLLLSVLICTQVFAQKDPKAKSILDAMSQKYKSIPSFTADFTYTMENPEEDINEGFEGKVNVKGEKYKLAMEGQEIIFDGENVWTYLKEDKEVTVAPYEEDEGEISLSNIFTLYESGFKYLYLESRDGGKIDVVDLVPEDLNKSYFKIRMQITAANKDLVTFKVFDKSGSRYVYTITSFSKDSSLKDSDFTFNTKANPGVEVIDFR</sequence>
<accession>A0ABT3CVL3</accession>
<dbReference type="PANTHER" id="PTHR35869">
    <property type="entry name" value="OUTER-MEMBRANE LIPOPROTEIN CARRIER PROTEIN"/>
    <property type="match status" value="1"/>
</dbReference>
<protein>
    <submittedName>
        <fullName evidence="3">Outer membrane lipoprotein carrier protein LolA</fullName>
    </submittedName>
</protein>
<keyword evidence="4" id="KW-1185">Reference proteome</keyword>
<evidence type="ECO:0000256" key="2">
    <source>
        <dbReference type="SAM" id="SignalP"/>
    </source>
</evidence>
<gene>
    <name evidence="3" type="ORF">N7U62_12940</name>
</gene>
<keyword evidence="3" id="KW-0449">Lipoprotein</keyword>
<dbReference type="PANTHER" id="PTHR35869:SF1">
    <property type="entry name" value="OUTER-MEMBRANE LIPOPROTEIN CARRIER PROTEIN"/>
    <property type="match status" value="1"/>
</dbReference>
<name>A0ABT3CVL3_9BACT</name>
<evidence type="ECO:0000256" key="1">
    <source>
        <dbReference type="ARBA" id="ARBA00022729"/>
    </source>
</evidence>
<dbReference type="Proteomes" id="UP001300692">
    <property type="component" value="Unassembled WGS sequence"/>
</dbReference>
<dbReference type="Gene3D" id="2.50.20.10">
    <property type="entry name" value="Lipoprotein localisation LolA/LolB/LppX"/>
    <property type="match status" value="1"/>
</dbReference>
<evidence type="ECO:0000313" key="4">
    <source>
        <dbReference type="Proteomes" id="UP001300692"/>
    </source>
</evidence>
<comment type="caution">
    <text evidence="3">The sequence shown here is derived from an EMBL/GenBank/DDBJ whole genome shotgun (WGS) entry which is preliminary data.</text>
</comment>
<dbReference type="CDD" id="cd16325">
    <property type="entry name" value="LolA"/>
    <property type="match status" value="1"/>
</dbReference>
<keyword evidence="1 2" id="KW-0732">Signal</keyword>
<evidence type="ECO:0000313" key="3">
    <source>
        <dbReference type="EMBL" id="MCV9387579.1"/>
    </source>
</evidence>
<dbReference type="RefSeq" id="WP_264138400.1">
    <property type="nucleotide sequence ID" value="NZ_JAOYOD010000001.1"/>
</dbReference>
<organism evidence="3 4">
    <name type="scientific">Reichenbachiella ulvae</name>
    <dbReference type="NCBI Taxonomy" id="2980104"/>
    <lineage>
        <taxon>Bacteria</taxon>
        <taxon>Pseudomonadati</taxon>
        <taxon>Bacteroidota</taxon>
        <taxon>Cytophagia</taxon>
        <taxon>Cytophagales</taxon>
        <taxon>Reichenbachiellaceae</taxon>
        <taxon>Reichenbachiella</taxon>
    </lineage>
</organism>
<reference evidence="3 4" key="1">
    <citation type="submission" date="2022-10" db="EMBL/GenBank/DDBJ databases">
        <title>Comparative genomics and taxonomic characterization of three novel marine species of genus Reichenbachiella exhibiting antioxidant and polysaccharide degradation activities.</title>
        <authorList>
            <person name="Muhammad N."/>
            <person name="Lee Y.-J."/>
            <person name="Ko J."/>
            <person name="Kim S.-G."/>
        </authorList>
    </citation>
    <scope>NUCLEOTIDE SEQUENCE [LARGE SCALE GENOMIC DNA]</scope>
    <source>
        <strain evidence="3 4">ABR2-5</strain>
    </source>
</reference>